<name>A0ACC0ZWG1_9ROSI</name>
<proteinExistence type="predicted"/>
<dbReference type="EMBL" id="CM047909">
    <property type="protein sequence ID" value="KAJ0079564.1"/>
    <property type="molecule type" value="Genomic_DNA"/>
</dbReference>
<reference evidence="2" key="1">
    <citation type="journal article" date="2023" name="G3 (Bethesda)">
        <title>Genome assembly and association tests identify interacting loci associated with vigor, precocity, and sex in interspecific pistachio rootstocks.</title>
        <authorList>
            <person name="Palmer W."/>
            <person name="Jacygrad E."/>
            <person name="Sagayaradj S."/>
            <person name="Cavanaugh K."/>
            <person name="Han R."/>
            <person name="Bertier L."/>
            <person name="Beede B."/>
            <person name="Kafkas S."/>
            <person name="Golino D."/>
            <person name="Preece J."/>
            <person name="Michelmore R."/>
        </authorList>
    </citation>
    <scope>NUCLEOTIDE SEQUENCE [LARGE SCALE GENOMIC DNA]</scope>
</reference>
<protein>
    <submittedName>
        <fullName evidence="1">Uncharacterized protein</fullName>
    </submittedName>
</protein>
<comment type="caution">
    <text evidence="1">The sequence shown here is derived from an EMBL/GenBank/DDBJ whole genome shotgun (WGS) entry which is preliminary data.</text>
</comment>
<organism evidence="1 2">
    <name type="scientific">Pistacia atlantica</name>
    <dbReference type="NCBI Taxonomy" id="434234"/>
    <lineage>
        <taxon>Eukaryota</taxon>
        <taxon>Viridiplantae</taxon>
        <taxon>Streptophyta</taxon>
        <taxon>Embryophyta</taxon>
        <taxon>Tracheophyta</taxon>
        <taxon>Spermatophyta</taxon>
        <taxon>Magnoliopsida</taxon>
        <taxon>eudicotyledons</taxon>
        <taxon>Gunneridae</taxon>
        <taxon>Pentapetalae</taxon>
        <taxon>rosids</taxon>
        <taxon>malvids</taxon>
        <taxon>Sapindales</taxon>
        <taxon>Anacardiaceae</taxon>
        <taxon>Pistacia</taxon>
    </lineage>
</organism>
<evidence type="ECO:0000313" key="1">
    <source>
        <dbReference type="EMBL" id="KAJ0079564.1"/>
    </source>
</evidence>
<accession>A0ACC0ZWG1</accession>
<gene>
    <name evidence="1" type="ORF">Patl1_22975</name>
</gene>
<evidence type="ECO:0000313" key="2">
    <source>
        <dbReference type="Proteomes" id="UP001164250"/>
    </source>
</evidence>
<sequence length="347" mass="39093">MGDATERVYWCHMCTQMVNPRMESEIKCPLCEGGFVEEMSSSIEDHPINNEMDIGSDRAFSLWAPILLRLMGASGSVPSRPRITGNNSQNEEADQEREFESSFRRRRRSNSASFLRMLQDIRSGIASQANDSENYRERNGSLLFVNPMNEEALIIQRHNAATSLGDYLIGPGLDLLLQHLLENDPNRYGTPPTHKEAIKALPTVAVDKNLQCAVCLEDFDIGNEAKEMPCKHKFHGGCILPWLELHSSCPVCRFQMPSVDLKIEGNRTGNREVSTVGNNDAQDIVRVGTGGERVGNGRRHWIPILWPFDGLFSLSGSQNGEVLLQHHHRHNCQELLLIEMRIEGIYK</sequence>
<keyword evidence="2" id="KW-1185">Reference proteome</keyword>
<dbReference type="Proteomes" id="UP001164250">
    <property type="component" value="Chromosome 13"/>
</dbReference>